<keyword evidence="2" id="KW-1185">Reference proteome</keyword>
<evidence type="ECO:0000313" key="2">
    <source>
        <dbReference type="Proteomes" id="UP000578531"/>
    </source>
</evidence>
<accession>A0A8H6KZ88</accession>
<proteinExistence type="predicted"/>
<dbReference type="EMBL" id="JACCJC010000070">
    <property type="protein sequence ID" value="KAF6229651.1"/>
    <property type="molecule type" value="Genomic_DNA"/>
</dbReference>
<dbReference type="AlphaFoldDB" id="A0A8H6KZ88"/>
<comment type="caution">
    <text evidence="1">The sequence shown here is derived from an EMBL/GenBank/DDBJ whole genome shotgun (WGS) entry which is preliminary data.</text>
</comment>
<evidence type="ECO:0000313" key="1">
    <source>
        <dbReference type="EMBL" id="KAF6229651.1"/>
    </source>
</evidence>
<name>A0A8H6KZ88_9LECA</name>
<protein>
    <submittedName>
        <fullName evidence="1">Uncharacterized protein</fullName>
    </submittedName>
</protein>
<organism evidence="1 2">
    <name type="scientific">Letharia columbiana</name>
    <dbReference type="NCBI Taxonomy" id="112416"/>
    <lineage>
        <taxon>Eukaryota</taxon>
        <taxon>Fungi</taxon>
        <taxon>Dikarya</taxon>
        <taxon>Ascomycota</taxon>
        <taxon>Pezizomycotina</taxon>
        <taxon>Lecanoromycetes</taxon>
        <taxon>OSLEUM clade</taxon>
        <taxon>Lecanoromycetidae</taxon>
        <taxon>Lecanorales</taxon>
        <taxon>Lecanorineae</taxon>
        <taxon>Parmeliaceae</taxon>
        <taxon>Letharia</taxon>
    </lineage>
</organism>
<dbReference type="RefSeq" id="XP_037159843.1">
    <property type="nucleotide sequence ID" value="XM_037313178.1"/>
</dbReference>
<gene>
    <name evidence="1" type="ORF">HO173_011297</name>
</gene>
<sequence length="109" mass="12201">MLEKNSPHALDVRFHIFALILSGKRFACFTRHSSRLMVPGAFTVPADSMRPKQTRKLIGSQGAMENSQDNDGTGKVLKVKRINLPLWVHVGVQIAENDFVRDEKEADAL</sequence>
<dbReference type="GeneID" id="59292940"/>
<reference evidence="1 2" key="1">
    <citation type="journal article" date="2020" name="Genomics">
        <title>Complete, high-quality genomes from long-read metagenomic sequencing of two wolf lichen thalli reveals enigmatic genome architecture.</title>
        <authorList>
            <person name="McKenzie S.K."/>
            <person name="Walston R.F."/>
            <person name="Allen J.L."/>
        </authorList>
    </citation>
    <scope>NUCLEOTIDE SEQUENCE [LARGE SCALE GENOMIC DNA]</scope>
    <source>
        <strain evidence="1">WasteWater2</strain>
    </source>
</reference>
<dbReference type="Proteomes" id="UP000578531">
    <property type="component" value="Unassembled WGS sequence"/>
</dbReference>